<reference evidence="3 4" key="1">
    <citation type="submission" date="2016-10" db="EMBL/GenBank/DDBJ databases">
        <authorList>
            <person name="de Groot N.N."/>
        </authorList>
    </citation>
    <scope>NUCLEOTIDE SEQUENCE [LARGE SCALE GENOMIC DNA]</scope>
    <source>
        <strain evidence="3 4">DSM 26915</strain>
    </source>
</reference>
<feature type="region of interest" description="Disordered" evidence="1">
    <location>
        <begin position="151"/>
        <end position="170"/>
    </location>
</feature>
<evidence type="ECO:0000256" key="2">
    <source>
        <dbReference type="SAM" id="SignalP"/>
    </source>
</evidence>
<dbReference type="RefSeq" id="WP_103910790.1">
    <property type="nucleotide sequence ID" value="NZ_FNUZ01000003.1"/>
</dbReference>
<evidence type="ECO:0000313" key="3">
    <source>
        <dbReference type="EMBL" id="SEG32933.1"/>
    </source>
</evidence>
<dbReference type="OrthoDB" id="7847197at2"/>
<gene>
    <name evidence="3" type="ORF">SAMN04488045_2492</name>
</gene>
<dbReference type="AlphaFoldDB" id="A0A1H5Z8T2"/>
<feature type="signal peptide" evidence="2">
    <location>
        <begin position="1"/>
        <end position="18"/>
    </location>
</feature>
<protein>
    <submittedName>
        <fullName evidence="3">Uncharacterized protein</fullName>
    </submittedName>
</protein>
<keyword evidence="2" id="KW-0732">Signal</keyword>
<accession>A0A1H5Z8T2</accession>
<sequence length="539" mass="60859">MKCFLAAFFLIFARSVAAEGIVVKSGSHDGFVRLVVEMPDGKKPIIIHKTRRLVEVRFPKETLFNVDHVFDYISNERLDSISQDNGAINLRLNCDCELSTHIFNRSHFVIDIQDGENDVSVSSSGNFLKTKNFWKFDTSKIPEINIFNESEERHESKAMPDSTSTPTQNVCPSTSIVKNITKLPIDFSYGDLLISRTNLSEKVGNELSDQDVTEIIAKYLALGLFAEAESLMISLNLEEKREARAVLNVSDDPNSSGYDFSNYEKCHEAYVFWSIFSDPPSQTSADYKAALRMMDSFPEVTRHWIEPHFKERLLHLGEASLVDEFWPEEEIPQLEMDVKIATLGTINEESLVEVPISLLDQLTVVAQNMNELEELTKIKLSKRLSENDLLSSIKIIDEAELSYDTKLSMFKSIVSYAVEYGSEEDVLLLSSAAFWQKINEEDQGQDEFTRLREAIDAIGLPEFDPKFSIPKSYPAMSETLTDSKQSSSPSTTEAPLGTDYSKFLEVVNEVDDLLKSVVTSEGRIVPLDNKQREQTALTQ</sequence>
<name>A0A1H5Z8T2_9RHOB</name>
<keyword evidence="4" id="KW-1185">Reference proteome</keyword>
<proteinExistence type="predicted"/>
<dbReference type="EMBL" id="FNUZ01000003">
    <property type="protein sequence ID" value="SEG32933.1"/>
    <property type="molecule type" value="Genomic_DNA"/>
</dbReference>
<evidence type="ECO:0000256" key="1">
    <source>
        <dbReference type="SAM" id="MobiDB-lite"/>
    </source>
</evidence>
<evidence type="ECO:0000313" key="4">
    <source>
        <dbReference type="Proteomes" id="UP000236752"/>
    </source>
</evidence>
<feature type="compositionally biased region" description="Polar residues" evidence="1">
    <location>
        <begin position="161"/>
        <end position="170"/>
    </location>
</feature>
<dbReference type="Proteomes" id="UP000236752">
    <property type="component" value="Unassembled WGS sequence"/>
</dbReference>
<feature type="chain" id="PRO_5009291366" evidence="2">
    <location>
        <begin position="19"/>
        <end position="539"/>
    </location>
</feature>
<organism evidence="3 4">
    <name type="scientific">Thalassococcus halodurans</name>
    <dbReference type="NCBI Taxonomy" id="373675"/>
    <lineage>
        <taxon>Bacteria</taxon>
        <taxon>Pseudomonadati</taxon>
        <taxon>Pseudomonadota</taxon>
        <taxon>Alphaproteobacteria</taxon>
        <taxon>Rhodobacterales</taxon>
        <taxon>Roseobacteraceae</taxon>
        <taxon>Thalassococcus</taxon>
    </lineage>
</organism>